<gene>
    <name evidence="1" type="ORF">HTZ84_09695</name>
</gene>
<evidence type="ECO:0000313" key="1">
    <source>
        <dbReference type="EMBL" id="NUC72578.1"/>
    </source>
</evidence>
<comment type="caution">
    <text evidence="1">The sequence shown here is derived from an EMBL/GenBank/DDBJ whole genome shotgun (WGS) entry which is preliminary data.</text>
</comment>
<evidence type="ECO:0000313" key="2">
    <source>
        <dbReference type="Proteomes" id="UP001016761"/>
    </source>
</evidence>
<name>A0ABX2LCG4_9EURY</name>
<reference evidence="1 2" key="1">
    <citation type="submission" date="2020-06" db="EMBL/GenBank/DDBJ databases">
        <title>Haloterrigena sp. nov., an extremely halophilic archaeon isolated from a saline sediment.</title>
        <authorList>
            <person name="Liu B.-B."/>
        </authorList>
    </citation>
    <scope>NUCLEOTIDE SEQUENCE [LARGE SCALE GENOMIC DNA]</scope>
    <source>
        <strain evidence="1 2">SYSU A558-1</strain>
    </source>
</reference>
<accession>A0ABX2LCG4</accession>
<keyword evidence="2" id="KW-1185">Reference proteome</keyword>
<dbReference type="EMBL" id="JABUQZ010000001">
    <property type="protein sequence ID" value="NUC72578.1"/>
    <property type="molecule type" value="Genomic_DNA"/>
</dbReference>
<dbReference type="Proteomes" id="UP001016761">
    <property type="component" value="Unassembled WGS sequence"/>
</dbReference>
<proteinExistence type="predicted"/>
<protein>
    <submittedName>
        <fullName evidence="1">Uncharacterized protein</fullName>
    </submittedName>
</protein>
<organism evidence="1 2">
    <name type="scientific">Haloterrigena gelatinilytica</name>
    <dbReference type="NCBI Taxonomy" id="2741724"/>
    <lineage>
        <taxon>Archaea</taxon>
        <taxon>Methanobacteriati</taxon>
        <taxon>Methanobacteriota</taxon>
        <taxon>Stenosarchaea group</taxon>
        <taxon>Halobacteria</taxon>
        <taxon>Halobacteriales</taxon>
        <taxon>Natrialbaceae</taxon>
        <taxon>Haloterrigena</taxon>
    </lineage>
</organism>
<sequence length="57" mass="6587">MGGHFFEALWEGDLYDAFTRADLNNKKILLLTFGERRINAQRPSRMYPTVAQLEGRA</sequence>
<dbReference type="RefSeq" id="WP_174680487.1">
    <property type="nucleotide sequence ID" value="NZ_JABUQZ010000001.1"/>
</dbReference>